<feature type="compositionally biased region" description="Low complexity" evidence="8">
    <location>
        <begin position="1366"/>
        <end position="1375"/>
    </location>
</feature>
<dbReference type="PANTHER" id="PTHR36108:SF13">
    <property type="entry name" value="COLOSSIN-B-RELATED"/>
    <property type="match status" value="1"/>
</dbReference>
<keyword evidence="9" id="KW-0812">Transmembrane</keyword>
<keyword evidence="4" id="KW-0134">Cell wall</keyword>
<dbReference type="Gene3D" id="2.60.40.1280">
    <property type="match status" value="1"/>
</dbReference>
<evidence type="ECO:0000256" key="8">
    <source>
        <dbReference type="SAM" id="MobiDB-lite"/>
    </source>
</evidence>
<dbReference type="SUPFAM" id="SSF49373">
    <property type="entry name" value="Invasin/intimin cell-adhesion fragments"/>
    <property type="match status" value="1"/>
</dbReference>
<evidence type="ECO:0000313" key="12">
    <source>
        <dbReference type="EMBL" id="QSZ27715.1"/>
    </source>
</evidence>
<dbReference type="SUPFAM" id="SSF117074">
    <property type="entry name" value="Hypothetical protein PA1324"/>
    <property type="match status" value="1"/>
</dbReference>
<feature type="compositionally biased region" description="Low complexity" evidence="8">
    <location>
        <begin position="1275"/>
        <end position="1295"/>
    </location>
</feature>
<dbReference type="GO" id="GO:0005518">
    <property type="term" value="F:collagen binding"/>
    <property type="evidence" value="ECO:0007669"/>
    <property type="project" value="InterPro"/>
</dbReference>
<evidence type="ECO:0000256" key="9">
    <source>
        <dbReference type="SAM" id="Phobius"/>
    </source>
</evidence>
<name>A0A975GAW1_9THEO</name>
<dbReference type="Pfam" id="PF17961">
    <property type="entry name" value="Big_8"/>
    <property type="match status" value="1"/>
</dbReference>
<evidence type="ECO:0000256" key="1">
    <source>
        <dbReference type="ARBA" id="ARBA00004168"/>
    </source>
</evidence>
<accession>A0A975GAW1</accession>
<evidence type="ECO:0000313" key="13">
    <source>
        <dbReference type="Proteomes" id="UP000671913"/>
    </source>
</evidence>
<dbReference type="InterPro" id="IPR047589">
    <property type="entry name" value="DUF11_rpt"/>
</dbReference>
<keyword evidence="6 10" id="KW-0732">Signal</keyword>
<dbReference type="InterPro" id="IPR003344">
    <property type="entry name" value="Big_1_dom"/>
</dbReference>
<dbReference type="Proteomes" id="UP000671913">
    <property type="component" value="Chromosome"/>
</dbReference>
<keyword evidence="5" id="KW-0964">Secreted</keyword>
<dbReference type="GO" id="GO:0007155">
    <property type="term" value="P:cell adhesion"/>
    <property type="evidence" value="ECO:0007669"/>
    <property type="project" value="InterPro"/>
</dbReference>
<dbReference type="InterPro" id="IPR008964">
    <property type="entry name" value="Invasin/intimin_cell_adhesion"/>
</dbReference>
<dbReference type="SUPFAM" id="SSF49401">
    <property type="entry name" value="Bacterial adhesins"/>
    <property type="match status" value="6"/>
</dbReference>
<protein>
    <submittedName>
        <fullName evidence="12">Ig-like domain-containing protein</fullName>
    </submittedName>
</protein>
<evidence type="ECO:0000256" key="7">
    <source>
        <dbReference type="ARBA" id="ARBA00023088"/>
    </source>
</evidence>
<feature type="compositionally biased region" description="Polar residues" evidence="8">
    <location>
        <begin position="1220"/>
        <end position="1232"/>
    </location>
</feature>
<keyword evidence="13" id="KW-1185">Reference proteome</keyword>
<comment type="similarity">
    <text evidence="2">Belongs to the serine-aspartate repeat-containing protein (SDr) family.</text>
</comment>
<evidence type="ECO:0000256" key="10">
    <source>
        <dbReference type="SAM" id="SignalP"/>
    </source>
</evidence>
<evidence type="ECO:0000256" key="3">
    <source>
        <dbReference type="ARBA" id="ARBA00010116"/>
    </source>
</evidence>
<dbReference type="InterPro" id="IPR041171">
    <property type="entry name" value="SDR_Ig"/>
</dbReference>
<feature type="region of interest" description="Disordered" evidence="8">
    <location>
        <begin position="1209"/>
        <end position="1393"/>
    </location>
</feature>
<organism evidence="12 13">
    <name type="scientific">Aceticella autotrophica</name>
    <dbReference type="NCBI Taxonomy" id="2755338"/>
    <lineage>
        <taxon>Bacteria</taxon>
        <taxon>Bacillati</taxon>
        <taxon>Bacillota</taxon>
        <taxon>Clostridia</taxon>
        <taxon>Thermoanaerobacterales</taxon>
        <taxon>Thermoanaerobacteraceae</taxon>
        <taxon>Aceticella</taxon>
    </lineage>
</organism>
<dbReference type="InterPro" id="IPR008456">
    <property type="entry name" value="Collagen-bd_dom"/>
</dbReference>
<dbReference type="Pfam" id="PF17802">
    <property type="entry name" value="SpaA"/>
    <property type="match status" value="2"/>
</dbReference>
<evidence type="ECO:0000256" key="5">
    <source>
        <dbReference type="ARBA" id="ARBA00022525"/>
    </source>
</evidence>
<gene>
    <name evidence="12" type="ORF">ACETAC_02080</name>
</gene>
<dbReference type="Pfam" id="PF17210">
    <property type="entry name" value="SdrD_B"/>
    <property type="match status" value="1"/>
</dbReference>
<keyword evidence="9" id="KW-1133">Transmembrane helix</keyword>
<evidence type="ECO:0000256" key="6">
    <source>
        <dbReference type="ARBA" id="ARBA00022729"/>
    </source>
</evidence>
<comment type="similarity">
    <text evidence="3">Belongs to the intimin/invasin family.</text>
</comment>
<evidence type="ECO:0000256" key="2">
    <source>
        <dbReference type="ARBA" id="ARBA00007257"/>
    </source>
</evidence>
<dbReference type="InterPro" id="IPR011252">
    <property type="entry name" value="Fibrogen-bd_dom1"/>
</dbReference>
<dbReference type="InterPro" id="IPR013783">
    <property type="entry name" value="Ig-like_fold"/>
</dbReference>
<dbReference type="EMBL" id="CP060096">
    <property type="protein sequence ID" value="QSZ27715.1"/>
    <property type="molecule type" value="Genomic_DNA"/>
</dbReference>
<dbReference type="InterPro" id="IPR041033">
    <property type="entry name" value="SpaA_PFL_dom_1"/>
</dbReference>
<dbReference type="PROSITE" id="PS51127">
    <property type="entry name" value="BIG1"/>
    <property type="match status" value="1"/>
</dbReference>
<evidence type="ECO:0000256" key="4">
    <source>
        <dbReference type="ARBA" id="ARBA00022512"/>
    </source>
</evidence>
<dbReference type="Gene3D" id="2.60.40.10">
    <property type="entry name" value="Immunoglobulins"/>
    <property type="match status" value="4"/>
</dbReference>
<dbReference type="KEGG" id="aaut:ACETAC_02080"/>
<dbReference type="Pfam" id="PF05737">
    <property type="entry name" value="Collagen_bind"/>
    <property type="match status" value="5"/>
</dbReference>
<dbReference type="SMART" id="SM00634">
    <property type="entry name" value="BID_1"/>
    <property type="match status" value="1"/>
</dbReference>
<dbReference type="InterPro" id="IPR008966">
    <property type="entry name" value="Adhesion_dom_sf"/>
</dbReference>
<feature type="compositionally biased region" description="Pro residues" evidence="8">
    <location>
        <begin position="1296"/>
        <end position="1322"/>
    </location>
</feature>
<dbReference type="Pfam" id="PF02369">
    <property type="entry name" value="Big_1"/>
    <property type="match status" value="1"/>
</dbReference>
<dbReference type="Gene3D" id="2.60.40.740">
    <property type="match status" value="5"/>
</dbReference>
<feature type="compositionally biased region" description="Pro residues" evidence="8">
    <location>
        <begin position="1260"/>
        <end position="1274"/>
    </location>
</feature>
<keyword evidence="7" id="KW-0572">Peptidoglycan-anchor</keyword>
<feature type="compositionally biased region" description="Polar residues" evidence="8">
    <location>
        <begin position="1376"/>
        <end position="1389"/>
    </location>
</feature>
<dbReference type="PANTHER" id="PTHR36108">
    <property type="entry name" value="COLOSSIN-B-RELATED"/>
    <property type="match status" value="1"/>
</dbReference>
<feature type="signal peptide" evidence="10">
    <location>
        <begin position="1"/>
        <end position="28"/>
    </location>
</feature>
<dbReference type="SUPFAM" id="SSF49478">
    <property type="entry name" value="Cna protein B-type domain"/>
    <property type="match status" value="1"/>
</dbReference>
<evidence type="ECO:0000259" key="11">
    <source>
        <dbReference type="PROSITE" id="PS51127"/>
    </source>
</evidence>
<dbReference type="NCBIfam" id="TIGR01451">
    <property type="entry name" value="B_ant_repeat"/>
    <property type="match status" value="1"/>
</dbReference>
<reference evidence="12" key="1">
    <citation type="submission" date="2020-08" db="EMBL/GenBank/DDBJ databases">
        <title>Genomic insights into the carbon and energy metabolism of the first obligate autotrophic acetogenic bacterium Aceticella autotrophica gen. nov., sp. nov.</title>
        <authorList>
            <person name="Toshchakov S.V."/>
            <person name="Elcheninov A.G."/>
            <person name="Kublanov I.V."/>
            <person name="Frolov E.N."/>
            <person name="Lebedinsky A.V."/>
        </authorList>
    </citation>
    <scope>NUCLEOTIDE SEQUENCE</scope>
    <source>
        <strain evidence="12">3443-3Ac</strain>
    </source>
</reference>
<feature type="compositionally biased region" description="Low complexity" evidence="8">
    <location>
        <begin position="1323"/>
        <end position="1358"/>
    </location>
</feature>
<feature type="chain" id="PRO_5036847192" evidence="10">
    <location>
        <begin position="29"/>
        <end position="1421"/>
    </location>
</feature>
<sequence length="1421" mass="150620">MAKKKFMLFSVFAISVLVFAAISSIAFASNISVNVSAVPSSIAVGSQSNVTAVVKDANGNPIQGEPVNFSVTDGTINPSSVTTDVYGNAKSIFTAPNTSGQVTVTANVYDSVYGNVYGTTTITVNPSFITDVKITDANGNPLGDNVDKSSEIHVYYNWAIPNNANINPGDTFNMQLPVQINIAAPIDFPINDNNGNKIADMHVGTDGSITITFSQYASEHSNVNGYFYIDCTFKASEIGNNNPVPINFYIPGIATPVTVYVNFQQPNPTITKNGTYDPNTDEITWTITVNKEGVNVDNASIDDTINSGQVFVNNSVQVNGSPANYIYDDTNKKLTCNLGNIKTQQIITFKTSVHDDLINKPQGTYNYSNSAVLNYTDNNNPKSTTSNVASVPVEVKYITKDGTYDPTKKQIEWTVTVNESGRSIGNAIVTDDIPQGLTLVDGSVTLDGVVKTQGPDYTISGQTLTYPLGDINGVKTIKFSTTVDPNVYHSNNTVTYSNTAKLTGTGVPDGTSSTKGVGVTPSIISKSGESYDPAIGTITWKISINNDKINIPAGAKVTDNIPIGQKYVANSLKLDGLLVGNDVGLYTPALPGDTSKTGTLTYIFVSSFSDTHTIEFQTQVTDDTHCKANYYGVYYNLANLTADGINQDAQGFQEVSSGIIYKEGKIYDYSTREITWRIFVNRNKMPITNAVVIDDIPVGQEYVEGSATIDNGASQAGFSYTPISGDPNKTGRLTYAFSNQINDCYNIFFKTRLTDLSIFNTSGDKTVNNTASITGNEIPTDGDRSSTGTQTIKNAVISKTADYIYGNSYIDWTVTANSNFSIPLSGATITDTLQDGLVLDTDTVALYKMIVNPDGSLTQGDKIALSSDNVKYNSDTNVFIFTFPQNSGNNAYTLKFRTNVTKTGTYNNLVEFKGTTAGENSNSAPVGVWYASGGGGGVGETGSVTIIKVDSNDATKKLSGAVFQLLDQYGNVKATSAPTGSDGSICFNNLKFDIDYYVKEITPPTGYNLSPEVYKVHLDSTGTNEQKNPTYNFKDYKITGNIEFYKKASDGSPLKGAEFKLYKSTDANYSNPLDTQISDESGLVKFGNVEYGSYLIKETKAPNGYNLSSQVLTATISEDGATVHADPYTFVNQTPTGKIGDTVWNDANGNGTQDTGENGIQGVTVILKDLNGNVVKTVTTDANGQYLFDNLADGTYTVVVTAPTVMEETYDADGGKDNKSTVTITNGSSDLNQDFGYKNIVAPTNNGSGSGSGNSGTTPTPSPAPTPSPSPTPSQVPSSSQTNNGSGSGNSGTTPTPSPAPTPSPTPTPSPSPTPTPAPTPQPTQNNSSTTSNNSVTNSNSTTGGNSTTGNSITSGNGTTSGIGTIGSNSSTTNGALSSGISESTTNNGRELPFTGGDPMQYIYGGFILSTIGLLLRRKFK</sequence>
<dbReference type="RefSeq" id="WP_284680424.1">
    <property type="nucleotide sequence ID" value="NZ_CP060096.1"/>
</dbReference>
<dbReference type="InterPro" id="IPR033764">
    <property type="entry name" value="Sdr_B"/>
</dbReference>
<feature type="domain" description="Big-1" evidence="11">
    <location>
        <begin position="32"/>
        <end position="132"/>
    </location>
</feature>
<proteinExistence type="inferred from homology"/>
<feature type="transmembrane region" description="Helical" evidence="9">
    <location>
        <begin position="1399"/>
        <end position="1416"/>
    </location>
</feature>
<keyword evidence="9" id="KW-0472">Membrane</keyword>
<comment type="subcellular location">
    <subcellularLocation>
        <location evidence="1">Secreted</location>
        <location evidence="1">Cell wall</location>
        <topology evidence="1">Peptidoglycan-anchor</topology>
    </subcellularLocation>
</comment>